<feature type="compositionally biased region" description="Basic residues" evidence="13">
    <location>
        <begin position="88"/>
        <end position="103"/>
    </location>
</feature>
<keyword evidence="16" id="KW-1185">Reference proteome</keyword>
<keyword evidence="5" id="KW-0112">Calmodulin-binding</keyword>
<evidence type="ECO:0000256" key="2">
    <source>
        <dbReference type="ARBA" id="ARBA00005998"/>
    </source>
</evidence>
<keyword evidence="10" id="KW-0539">Nucleus</keyword>
<evidence type="ECO:0000256" key="4">
    <source>
        <dbReference type="ARBA" id="ARBA00022782"/>
    </source>
</evidence>
<dbReference type="GO" id="GO:0030154">
    <property type="term" value="P:cell differentiation"/>
    <property type="evidence" value="ECO:0007669"/>
    <property type="project" value="UniProtKB-KW"/>
</dbReference>
<feature type="compositionally biased region" description="Polar residues" evidence="13">
    <location>
        <begin position="1"/>
        <end position="20"/>
    </location>
</feature>
<evidence type="ECO:0000256" key="9">
    <source>
        <dbReference type="ARBA" id="ARBA00023163"/>
    </source>
</evidence>
<evidence type="ECO:0000256" key="11">
    <source>
        <dbReference type="ARBA" id="ARBA00032498"/>
    </source>
</evidence>
<accession>A0A6S7I1Z9</accession>
<evidence type="ECO:0000256" key="5">
    <source>
        <dbReference type="ARBA" id="ARBA00022860"/>
    </source>
</evidence>
<keyword evidence="9" id="KW-0804">Transcription</keyword>
<organism evidence="15 16">
    <name type="scientific">Paramuricea clavata</name>
    <name type="common">Red gorgonian</name>
    <name type="synonym">Violescent sea-whip</name>
    <dbReference type="NCBI Taxonomy" id="317549"/>
    <lineage>
        <taxon>Eukaryota</taxon>
        <taxon>Metazoa</taxon>
        <taxon>Cnidaria</taxon>
        <taxon>Anthozoa</taxon>
        <taxon>Octocorallia</taxon>
        <taxon>Malacalcyonacea</taxon>
        <taxon>Plexauridae</taxon>
        <taxon>Paramuricea</taxon>
    </lineage>
</organism>
<keyword evidence="8" id="KW-0010">Activator</keyword>
<proteinExistence type="inferred from homology"/>
<comment type="subcellular location">
    <subcellularLocation>
        <location evidence="1">Nucleus speckle</location>
    </subcellularLocation>
</comment>
<evidence type="ECO:0000313" key="15">
    <source>
        <dbReference type="EMBL" id="CAB4010987.1"/>
    </source>
</evidence>
<evidence type="ECO:0000256" key="3">
    <source>
        <dbReference type="ARBA" id="ARBA00019052"/>
    </source>
</evidence>
<dbReference type="AlphaFoldDB" id="A0A6S7I1Z9"/>
<dbReference type="Gene3D" id="1.10.30.10">
    <property type="entry name" value="High mobility group box domain"/>
    <property type="match status" value="1"/>
</dbReference>
<keyword evidence="7" id="KW-0238">DNA-binding</keyword>
<dbReference type="PROSITE" id="PS50118">
    <property type="entry name" value="HMG_BOX_2"/>
    <property type="match status" value="1"/>
</dbReference>
<gene>
    <name evidence="15" type="ORF">PACLA_8A009992</name>
</gene>
<evidence type="ECO:0000256" key="8">
    <source>
        <dbReference type="ARBA" id="ARBA00023159"/>
    </source>
</evidence>
<evidence type="ECO:0000313" key="16">
    <source>
        <dbReference type="Proteomes" id="UP001152795"/>
    </source>
</evidence>
<evidence type="ECO:0000256" key="13">
    <source>
        <dbReference type="SAM" id="MobiDB-lite"/>
    </source>
</evidence>
<dbReference type="FunFam" id="1.10.30.10:FF:000002">
    <property type="entry name" value="transcription factor Sox-2"/>
    <property type="match status" value="1"/>
</dbReference>
<comment type="caution">
    <text evidence="15">The sequence shown here is derived from an EMBL/GenBank/DDBJ whole genome shotgun (WGS) entry which is preliminary data.</text>
</comment>
<name>A0A6S7I1Z9_PARCT</name>
<dbReference type="Pfam" id="PF00505">
    <property type="entry name" value="HMG_box"/>
    <property type="match status" value="1"/>
</dbReference>
<evidence type="ECO:0000259" key="14">
    <source>
        <dbReference type="PROSITE" id="PS50118"/>
    </source>
</evidence>
<feature type="region of interest" description="Disordered" evidence="13">
    <location>
        <begin position="86"/>
        <end position="116"/>
    </location>
</feature>
<dbReference type="GO" id="GO:0001228">
    <property type="term" value="F:DNA-binding transcription activator activity, RNA polymerase II-specific"/>
    <property type="evidence" value="ECO:0007669"/>
    <property type="project" value="TreeGrafter"/>
</dbReference>
<keyword evidence="4" id="KW-0221">Differentiation</keyword>
<dbReference type="GO" id="GO:0007548">
    <property type="term" value="P:sex differentiation"/>
    <property type="evidence" value="ECO:0007669"/>
    <property type="project" value="UniProtKB-KW"/>
</dbReference>
<dbReference type="EMBL" id="CACRXK020006988">
    <property type="protein sequence ID" value="CAB4010987.1"/>
    <property type="molecule type" value="Genomic_DNA"/>
</dbReference>
<evidence type="ECO:0000256" key="12">
    <source>
        <dbReference type="ARBA" id="ARBA00045821"/>
    </source>
</evidence>
<comment type="similarity">
    <text evidence="2">Belongs to the SRY family.</text>
</comment>
<dbReference type="PANTHER" id="PTHR10270">
    <property type="entry name" value="SOX TRANSCRIPTION FACTOR"/>
    <property type="match status" value="1"/>
</dbReference>
<dbReference type="SMART" id="SM00398">
    <property type="entry name" value="HMG"/>
    <property type="match status" value="1"/>
</dbReference>
<dbReference type="GO" id="GO:0000978">
    <property type="term" value="F:RNA polymerase II cis-regulatory region sequence-specific DNA binding"/>
    <property type="evidence" value="ECO:0007669"/>
    <property type="project" value="TreeGrafter"/>
</dbReference>
<comment type="function">
    <text evidence="12">Transcriptional regulator that controls a genetic switch in male development. It is necessary and sufficient for initiating male sex determination by directing the development of supporting cell precursors (pre-Sertoli cells) as Sertoli rather than granulosa cells. Involved in different aspects of gene regulation including promoter activation or repression. Binds to the DNA consensus sequence 5'-[AT]AACAA[AT]-3'. SRY HMG box recognizes DNA by partial intercalation in the minor groove and promotes DNA bending. Also involved in pre-mRNA splicing. In male adult brain involved in the maintenance of motor functions of dopaminergic neurons.</text>
</comment>
<evidence type="ECO:0000256" key="1">
    <source>
        <dbReference type="ARBA" id="ARBA00004324"/>
    </source>
</evidence>
<dbReference type="PANTHER" id="PTHR10270:SF161">
    <property type="entry name" value="SEX-DETERMINING REGION Y PROTEIN"/>
    <property type="match status" value="1"/>
</dbReference>
<sequence length="256" mass="29124">MATTTQAGVVATNAEQNTTKSEQHIKRPMNAFMVWSRDMRRKMAAEHPRMHNSEISKALGLQWRVLPEKEKVPYIDEAKRLQAEHSIRHPNYKYKPRRRKPKAVKKDTRFPFPFPPTADNGALKVPGYPQSMPPEGMYPYYQVPSTTYMQYHDPYQAARQATFYSQSQGNVHSPTGVSHGDISRDLAGYRPDVVQMHSAPPHLYPIDPINVPTQATSVYSGTTTSLSNPAMAVNSSNSENPQIHYQQYFAQRHINL</sequence>
<reference evidence="15" key="1">
    <citation type="submission" date="2020-04" db="EMBL/GenBank/DDBJ databases">
        <authorList>
            <person name="Alioto T."/>
            <person name="Alioto T."/>
            <person name="Gomez Garrido J."/>
        </authorList>
    </citation>
    <scope>NUCLEOTIDE SEQUENCE</scope>
    <source>
        <strain evidence="15">A484AB</strain>
    </source>
</reference>
<dbReference type="CDD" id="cd22028">
    <property type="entry name" value="HMG-box_SoxA_SoxB_SoxG"/>
    <property type="match status" value="1"/>
</dbReference>
<dbReference type="SUPFAM" id="SSF47095">
    <property type="entry name" value="HMG-box"/>
    <property type="match status" value="1"/>
</dbReference>
<evidence type="ECO:0000256" key="6">
    <source>
        <dbReference type="ARBA" id="ARBA00022928"/>
    </source>
</evidence>
<dbReference type="GO" id="GO:0016607">
    <property type="term" value="C:nuclear speck"/>
    <property type="evidence" value="ECO:0007669"/>
    <property type="project" value="UniProtKB-SubCell"/>
</dbReference>
<evidence type="ECO:0000256" key="10">
    <source>
        <dbReference type="ARBA" id="ARBA00023242"/>
    </source>
</evidence>
<dbReference type="Proteomes" id="UP001152795">
    <property type="component" value="Unassembled WGS sequence"/>
</dbReference>
<dbReference type="InterPro" id="IPR050140">
    <property type="entry name" value="SRY-related_HMG-box_TF-like"/>
</dbReference>
<feature type="domain" description="HMG box" evidence="14">
    <location>
        <begin position="25"/>
        <end position="93"/>
    </location>
</feature>
<dbReference type="OrthoDB" id="6247875at2759"/>
<evidence type="ECO:0000256" key="7">
    <source>
        <dbReference type="ARBA" id="ARBA00023125"/>
    </source>
</evidence>
<dbReference type="InterPro" id="IPR009071">
    <property type="entry name" value="HMG_box_dom"/>
</dbReference>
<protein>
    <recommendedName>
        <fullName evidence="3">Sex-determining region Y protein</fullName>
    </recommendedName>
    <alternativeName>
        <fullName evidence="11">Testis-determining factor</fullName>
    </alternativeName>
</protein>
<dbReference type="GO" id="GO:0005516">
    <property type="term" value="F:calmodulin binding"/>
    <property type="evidence" value="ECO:0007669"/>
    <property type="project" value="UniProtKB-KW"/>
</dbReference>
<feature type="region of interest" description="Disordered" evidence="13">
    <location>
        <begin position="1"/>
        <end position="23"/>
    </location>
</feature>
<keyword evidence="6" id="KW-0726">Sexual differentiation</keyword>
<dbReference type="InterPro" id="IPR036910">
    <property type="entry name" value="HMG_box_dom_sf"/>
</dbReference>